<dbReference type="Pfam" id="PF12661">
    <property type="entry name" value="hEGF"/>
    <property type="match status" value="5"/>
</dbReference>
<evidence type="ECO:0000256" key="2">
    <source>
        <dbReference type="ARBA" id="ARBA00022729"/>
    </source>
</evidence>
<evidence type="ECO:0000259" key="12">
    <source>
        <dbReference type="PROSITE" id="PS50234"/>
    </source>
</evidence>
<feature type="compositionally biased region" description="Polar residues" evidence="7">
    <location>
        <begin position="2035"/>
        <end position="2044"/>
    </location>
</feature>
<feature type="domain" description="EGF-like" evidence="11">
    <location>
        <begin position="1674"/>
        <end position="1710"/>
    </location>
</feature>
<dbReference type="Pfam" id="PF25314">
    <property type="entry name" value="TNFR_nem"/>
    <property type="match status" value="2"/>
</dbReference>
<keyword evidence="8" id="KW-0472">Membrane</keyword>
<dbReference type="CDD" id="cd00054">
    <property type="entry name" value="EGF_CA"/>
    <property type="match status" value="5"/>
</dbReference>
<dbReference type="SUPFAM" id="SSF57196">
    <property type="entry name" value="EGF/Laminin"/>
    <property type="match status" value="5"/>
</dbReference>
<dbReference type="Pfam" id="PF25478">
    <property type="entry name" value="EGF_Mua-3"/>
    <property type="match status" value="1"/>
</dbReference>
<dbReference type="Proteomes" id="UP000008281">
    <property type="component" value="Unassembled WGS sequence"/>
</dbReference>
<keyword evidence="1 6" id="KW-0245">EGF-like domain</keyword>
<evidence type="ECO:0000256" key="6">
    <source>
        <dbReference type="PROSITE-ProRule" id="PRU00076"/>
    </source>
</evidence>
<dbReference type="PROSITE" id="PS50026">
    <property type="entry name" value="EGF_3"/>
    <property type="match status" value="16"/>
</dbReference>
<keyword evidence="8" id="KW-0812">Transmembrane</keyword>
<dbReference type="FunFam" id="3.40.50.410:FF:000047">
    <property type="entry name" value="von Willebrand factor A domain containing 2"/>
    <property type="match status" value="1"/>
</dbReference>
<dbReference type="PROSITE" id="PS00022">
    <property type="entry name" value="EGF_1"/>
    <property type="match status" value="1"/>
</dbReference>
<feature type="domain" description="EGF-like" evidence="11">
    <location>
        <begin position="1162"/>
        <end position="1201"/>
    </location>
</feature>
<dbReference type="FunFam" id="2.10.25.10:FF:000038">
    <property type="entry name" value="Fibrillin 2"/>
    <property type="match status" value="1"/>
</dbReference>
<dbReference type="PRINTS" id="PR00453">
    <property type="entry name" value="VWFADOMAIN"/>
</dbReference>
<dbReference type="OrthoDB" id="6022609at2759"/>
<feature type="region of interest" description="Disordered" evidence="7">
    <location>
        <begin position="746"/>
        <end position="771"/>
    </location>
</feature>
<dbReference type="PROSITE" id="PS50024">
    <property type="entry name" value="SEA"/>
    <property type="match status" value="2"/>
</dbReference>
<dbReference type="SMART" id="SM00181">
    <property type="entry name" value="EGF"/>
    <property type="match status" value="26"/>
</dbReference>
<feature type="domain" description="EGF-like" evidence="11">
    <location>
        <begin position="1210"/>
        <end position="1249"/>
    </location>
</feature>
<protein>
    <submittedName>
        <fullName evidence="13">CRE-MUP-4 protein</fullName>
    </submittedName>
</protein>
<dbReference type="InterPro" id="IPR056590">
    <property type="entry name" value="Mua-3/Mup-4_EGF"/>
</dbReference>
<dbReference type="PROSITE" id="PS01186">
    <property type="entry name" value="EGF_2"/>
    <property type="match status" value="1"/>
</dbReference>
<dbReference type="Gene3D" id="3.40.50.410">
    <property type="entry name" value="von Willebrand factor, type A domain"/>
    <property type="match status" value="1"/>
</dbReference>
<dbReference type="InterPro" id="IPR049883">
    <property type="entry name" value="NOTCH1_EGF-like"/>
</dbReference>
<evidence type="ECO:0000256" key="7">
    <source>
        <dbReference type="SAM" id="MobiDB-lite"/>
    </source>
</evidence>
<reference evidence="13" key="1">
    <citation type="submission" date="2007-07" db="EMBL/GenBank/DDBJ databases">
        <title>PCAP assembly of the Caenorhabditis remanei genome.</title>
        <authorList>
            <consortium name="The Caenorhabditis remanei Sequencing Consortium"/>
            <person name="Wilson R.K."/>
        </authorList>
    </citation>
    <scope>NUCLEOTIDE SEQUENCE [LARGE SCALE GENOMIC DNA]</scope>
    <source>
        <strain evidence="13">PB4641</strain>
    </source>
</reference>
<evidence type="ECO:0000313" key="14">
    <source>
        <dbReference type="Proteomes" id="UP000008281"/>
    </source>
</evidence>
<dbReference type="InterPro" id="IPR001881">
    <property type="entry name" value="EGF-like_Ca-bd_dom"/>
</dbReference>
<dbReference type="Gene3D" id="2.10.25.10">
    <property type="entry name" value="Laminin"/>
    <property type="match status" value="16"/>
</dbReference>
<feature type="region of interest" description="Disordered" evidence="7">
    <location>
        <begin position="2035"/>
        <end position="2054"/>
    </location>
</feature>
<dbReference type="InterPro" id="IPR000742">
    <property type="entry name" value="EGF"/>
</dbReference>
<dbReference type="InParanoid" id="E3MWG7"/>
<dbReference type="InterPro" id="IPR057353">
    <property type="entry name" value="TNFR_nem"/>
</dbReference>
<dbReference type="InterPro" id="IPR036465">
    <property type="entry name" value="vWFA_dom_sf"/>
</dbReference>
<feature type="domain" description="EGF-like" evidence="11">
    <location>
        <begin position="1874"/>
        <end position="1910"/>
    </location>
</feature>
<organism evidence="14">
    <name type="scientific">Caenorhabditis remanei</name>
    <name type="common">Caenorhabditis vulgaris</name>
    <dbReference type="NCBI Taxonomy" id="31234"/>
    <lineage>
        <taxon>Eukaryota</taxon>
        <taxon>Metazoa</taxon>
        <taxon>Ecdysozoa</taxon>
        <taxon>Nematoda</taxon>
        <taxon>Chromadorea</taxon>
        <taxon>Rhabditida</taxon>
        <taxon>Rhabditina</taxon>
        <taxon>Rhabditomorpha</taxon>
        <taxon>Rhabditoidea</taxon>
        <taxon>Rhabditidae</taxon>
        <taxon>Peloderinae</taxon>
        <taxon>Caenorhabditis</taxon>
    </lineage>
</organism>
<dbReference type="InterPro" id="IPR000082">
    <property type="entry name" value="SEA_dom"/>
</dbReference>
<feature type="domain" description="EGF-like" evidence="11">
    <location>
        <begin position="844"/>
        <end position="882"/>
    </location>
</feature>
<evidence type="ECO:0000256" key="8">
    <source>
        <dbReference type="SAM" id="Phobius"/>
    </source>
</evidence>
<dbReference type="EMBL" id="DS268487">
    <property type="protein sequence ID" value="EFP10615.1"/>
    <property type="molecule type" value="Genomic_DNA"/>
</dbReference>
<dbReference type="GO" id="GO:0005509">
    <property type="term" value="F:calcium ion binding"/>
    <property type="evidence" value="ECO:0007669"/>
    <property type="project" value="InterPro"/>
</dbReference>
<dbReference type="InterPro" id="IPR018097">
    <property type="entry name" value="EGF_Ca-bd_CS"/>
</dbReference>
<name>E3MWG7_CAERE</name>
<feature type="domain" description="VWFA" evidence="12">
    <location>
        <begin position="437"/>
        <end position="612"/>
    </location>
</feature>
<feature type="domain" description="EGF-like" evidence="11">
    <location>
        <begin position="1112"/>
        <end position="1151"/>
    </location>
</feature>
<feature type="compositionally biased region" description="Basic and acidic residues" evidence="7">
    <location>
        <begin position="2140"/>
        <end position="2161"/>
    </location>
</feature>
<keyword evidence="14" id="KW-1185">Reference proteome</keyword>
<dbReference type="PANTHER" id="PTHR24039:SF40">
    <property type="entry name" value="TRANSMEMBRANE MATRIX RECEPTOR MUP-4"/>
    <property type="match status" value="1"/>
</dbReference>
<dbReference type="PANTHER" id="PTHR24039">
    <property type="entry name" value="FIBRILLIN-RELATED"/>
    <property type="match status" value="1"/>
</dbReference>
<keyword evidence="2 9" id="KW-0732">Signal</keyword>
<sequence>MRWVLLVLLPLIASAATTYQHRQTYSSLQCRVNDPLSCNQAKSEVCVFVNGQYRCECPVGVSRLPDGRCMVVNECARPSLNACHKDAQCIDLAEGYTCRCNSGFADTSPDKVNKPGRQCQKTMNECGAKSTYGVDCDENAACVDTPEGFQCVCQPGFVDVSTSISKLPGRKCVESVNECTNGEADCSNNADCFDRADGYECKCRPGFVDASPNVDKYPGRVCNKPKAPEYYGQQSRQPQCSEGSGCGPNEECRFNTAGERVCQCRRGSVQQSNGVCKVFSQCEQANECDRNAFCSNTYDGPKCQCKDGFLDVSPDPIRLPGRKCQQVKNECADGSHDCSHQADCQDTPTGYICTCKSNCIDVSSRYNLPPGRKCSTAANQCSDKSLNSCDENADCVQLPDGYTCKCFAGYVDVSSNANLPPGRVCTLSTACPAQPTDLVFLIDGSGSIGSYVFQTEVLRFLAEFTELFDIAPQKTRVSVVQYSDQIRHEFGLDNYSDRKSLQNAIRNIEYLTGLTRTGAAIEHVANEAFSERRGARPVGQVSRVAIVITDGRSQDNVTRPSDNARKQEIQLFAVGVTNHVLDAELEEISGAKDRTFHVSGFEDLNTRLRSAIQRVACPHQNNEDTYNKGPCDPSNHNGCDRSLNQVCQQKDGKFVCVCPAGFDIHPVTKVCGGDICNPEIATSCPDPEICEKTPFGNWRCTCPADLGWRDKFTGICSKLGKCELLKSARNSLKPLTVPTSAHQTTCTAAQPMRSARKEPAESSSANAMPDSNVTAVPTNARLQEPVIQECQILVTPERRRSVFQMDVERSRACVIDIIRDIQSLIFALREEQRIGCHLTSRFSVIDECAAGVADCDPNAKCTDTDESYICTCNEGFLDKSPEQNKKPGRVCSKQRNECLDGTHNCSMNAECIDLPDGFLCRCKEDFVDISPNPNAFGGIDCRALVNECLIPGGHNCHEHAICIGELGGTGGGSKSEKLIISDTRDSYKCQCKEGYVDHDELRNPGRTCKKLNQICESGKHECDKNARCVEKGANDYECVCNAGFIDKSPLAHRPGRKCVEPICSDDSKHDCHSAAICEENDSVPEKYTCKCRDGYLDVGANGGKSGRECKELVNECLSASLNSCDAAATCIDLDDGYTCKCPLGSKDESPDPKLPGRSCKGLVNECNIPHLNNCSHFATCIDLEEGYECKCKAEYYDQKPEQPGTQCKFIINECLAENLNDCSPNAMCIDKIDGYECKCKAPFEDQMPATPGRICRFDECANPKDNDCDKNALCIDTDDSYTCQCKEGFFDEISDPKKPGRVCIEVGLVIETPNQSEDPTTPDPNTIKCGNGFCHLNLGEVCVGGATCACRPGESRDNEKEKCVPTTSIPLVVRVMEYDGEPIQYRTDYSKPDTPAHVEIVDAVRKSVGKIIGKTEFAPRFVTTDVNYITNPKVQNSDWDKGLLGNVTIHLAGKEEVDKCRVYEQFSEIVREMGGRVDRIKLSDDADLDPCRKEDVKKGIPCGNTFCSIELGEECIAGRICGCPKGQKRKDASSPCRAVESWNLPLYVVRDGHEKITYSPSLSNPLNDEHKSLVSRFESGIGQSYDKTPLKSAFVTAEVNEIENPESRKKSWDTGILYNFTSHFVKGSVAEPASVFNDLIDYIQKRNNFEVSGGTFWLSVGTSKLFISPEQLNPFSACYHSDCHPDAICKEVGKGYECSCPDGFRDLNPSRPGRNCLSYRGVNECEKPELNECSPHARCIDLDYLYKCECIRPYVNSAVGDALPGSVCSIDYCQDVNYCPLNSTCVNVDEQTYDGQARCDCKPGFVDLRKSGHLSEAGLGDAICLKQFDIDECALGLHNCSAAATCIDKKIGYDCKCQEGYEDGNPSLPGRICAAALCGLCNGHGDCIHDALSTNITCACVDGYTGEFCETAPSTLPLLLMLLLALIFLILTLCCCLYFCLSWRCFGARGRSEGSASGQEILGSDYYTIPRAKLARPLYGEDMGDDHAGALAAYLDDGASISSDGSIEEIERRVTTDVTTREVRTTTVRDESGNVISQSQTVSHGNPHETDTEQYGMISSDHYKTSASEAMDAAMSASASGGAYHHSSGGAAAMSSASRSAYNQGYASDSEDSDAGHAVYDRTTRTNQSHDFEPGADPRTGTERSKREFVTTTKAEEVNYF</sequence>
<feature type="region of interest" description="Disordered" evidence="7">
    <location>
        <begin position="2123"/>
        <end position="2161"/>
    </location>
</feature>
<dbReference type="PROSITE" id="PS01187">
    <property type="entry name" value="EGF_CA"/>
    <property type="match status" value="2"/>
</dbReference>
<feature type="domain" description="EGF-like" evidence="11">
    <location>
        <begin position="1011"/>
        <end position="1050"/>
    </location>
</feature>
<dbReference type="PROSITE" id="PS00010">
    <property type="entry name" value="ASX_HYDROXYL"/>
    <property type="match status" value="12"/>
</dbReference>
<dbReference type="InterPro" id="IPR000152">
    <property type="entry name" value="EGF-type_Asp/Asn_hydroxyl_site"/>
</dbReference>
<feature type="transmembrane region" description="Helical" evidence="8">
    <location>
        <begin position="1918"/>
        <end position="1941"/>
    </location>
</feature>
<dbReference type="FunFam" id="2.10.25.10:FF:000291">
    <property type="entry name" value="Transmembrane matrix receptor MUP-4"/>
    <property type="match status" value="2"/>
</dbReference>
<feature type="compositionally biased region" description="Basic and acidic residues" evidence="7">
    <location>
        <begin position="2123"/>
        <end position="2133"/>
    </location>
</feature>
<dbReference type="GO" id="GO:0098733">
    <property type="term" value="C:hemidesmosome associated protein complex"/>
    <property type="evidence" value="ECO:0007669"/>
    <property type="project" value="EnsemblMetazoa"/>
</dbReference>
<feature type="chain" id="PRO_5012226487" evidence="9">
    <location>
        <begin position="16"/>
        <end position="2161"/>
    </location>
</feature>
<dbReference type="Pfam" id="PF23427">
    <property type="entry name" value="EGF_4"/>
    <property type="match status" value="1"/>
</dbReference>
<dbReference type="SMART" id="SM00179">
    <property type="entry name" value="EGF_CA"/>
    <property type="match status" value="19"/>
</dbReference>
<evidence type="ECO:0000256" key="5">
    <source>
        <dbReference type="ARBA" id="ARBA00023180"/>
    </source>
</evidence>
<proteinExistence type="predicted"/>
<dbReference type="InterPro" id="IPR002035">
    <property type="entry name" value="VWF_A"/>
</dbReference>
<keyword evidence="3" id="KW-0677">Repeat</keyword>
<dbReference type="Pfam" id="PF00092">
    <property type="entry name" value="VWA"/>
    <property type="match status" value="1"/>
</dbReference>
<dbReference type="HOGENOM" id="CLU_000420_0_0_1"/>
<feature type="domain" description="EGF-like" evidence="11">
    <location>
        <begin position="377"/>
        <end position="416"/>
    </location>
</feature>
<feature type="domain" description="EGF-like" evidence="11">
    <location>
        <begin position="278"/>
        <end position="315"/>
    </location>
</feature>
<gene>
    <name evidence="13" type="primary">Cre-mup-4</name>
    <name evidence="13" type="ORF">CRE_01151</name>
</gene>
<feature type="signal peptide" evidence="9">
    <location>
        <begin position="1"/>
        <end position="15"/>
    </location>
</feature>
<comment type="caution">
    <text evidence="6">Lacks conserved residue(s) required for the propagation of feature annotation.</text>
</comment>
<feature type="domain" description="EGF-like" evidence="11">
    <location>
        <begin position="1829"/>
        <end position="1867"/>
    </location>
</feature>
<feature type="disulfide bond" evidence="6">
    <location>
        <begin position="1900"/>
        <end position="1909"/>
    </location>
</feature>
<dbReference type="Pfam" id="PF00008">
    <property type="entry name" value="EGF"/>
    <property type="match status" value="2"/>
</dbReference>
<feature type="compositionally biased region" description="Polar residues" evidence="7">
    <location>
        <begin position="761"/>
        <end position="771"/>
    </location>
</feature>
<dbReference type="SUPFAM" id="SSF53300">
    <property type="entry name" value="vWA-like"/>
    <property type="match status" value="1"/>
</dbReference>
<dbReference type="SMART" id="SM00327">
    <property type="entry name" value="VWA"/>
    <property type="match status" value="1"/>
</dbReference>
<dbReference type="eggNOG" id="KOG1217">
    <property type="taxonomic scope" value="Eukaryota"/>
</dbReference>
<evidence type="ECO:0000259" key="11">
    <source>
        <dbReference type="PROSITE" id="PS50026"/>
    </source>
</evidence>
<accession>E3MWG7</accession>
<dbReference type="FunCoup" id="E3MWG7">
    <property type="interactions" value="46"/>
</dbReference>
<feature type="domain" description="EGF-like" evidence="11">
    <location>
        <begin position="71"/>
        <end position="110"/>
    </location>
</feature>
<dbReference type="GO" id="GO:0030056">
    <property type="term" value="C:hemidesmosome"/>
    <property type="evidence" value="ECO:0007669"/>
    <property type="project" value="EnsemblMetazoa"/>
</dbReference>
<feature type="domain" description="EGF-like" evidence="11">
    <location>
        <begin position="175"/>
        <end position="213"/>
    </location>
</feature>
<dbReference type="STRING" id="31234.E3MWG7"/>
<evidence type="ECO:0000313" key="13">
    <source>
        <dbReference type="EMBL" id="EFP10615.1"/>
    </source>
</evidence>
<dbReference type="InterPro" id="IPR009030">
    <property type="entry name" value="Growth_fac_rcpt_cys_sf"/>
</dbReference>
<feature type="domain" description="EGF-like" evidence="11">
    <location>
        <begin position="894"/>
        <end position="932"/>
    </location>
</feature>
<keyword evidence="8" id="KW-1133">Transmembrane helix</keyword>
<dbReference type="SUPFAM" id="SSF57184">
    <property type="entry name" value="Growth factor receptor domain"/>
    <property type="match status" value="1"/>
</dbReference>
<evidence type="ECO:0000256" key="4">
    <source>
        <dbReference type="ARBA" id="ARBA00023157"/>
    </source>
</evidence>
<feature type="domain" description="SEA" evidence="10">
    <location>
        <begin position="1365"/>
        <end position="1487"/>
    </location>
</feature>
<dbReference type="SMART" id="SM00200">
    <property type="entry name" value="SEA"/>
    <property type="match status" value="2"/>
</dbReference>
<dbReference type="InterPro" id="IPR013032">
    <property type="entry name" value="EGF-like_CS"/>
</dbReference>
<feature type="domain" description="EGF-like" evidence="11">
    <location>
        <begin position="122"/>
        <end position="163"/>
    </location>
</feature>
<evidence type="ECO:0000256" key="9">
    <source>
        <dbReference type="SAM" id="SignalP"/>
    </source>
</evidence>
<feature type="domain" description="EGF-like" evidence="11">
    <location>
        <begin position="1256"/>
        <end position="1295"/>
    </location>
</feature>
<feature type="domain" description="SEA" evidence="10">
    <location>
        <begin position="1538"/>
        <end position="1663"/>
    </location>
</feature>
<dbReference type="PROSITE" id="PS50234">
    <property type="entry name" value="VWFA"/>
    <property type="match status" value="1"/>
</dbReference>
<evidence type="ECO:0000259" key="10">
    <source>
        <dbReference type="PROSITE" id="PS50024"/>
    </source>
</evidence>
<feature type="disulfide bond" evidence="6">
    <location>
        <begin position="1881"/>
        <end position="1898"/>
    </location>
</feature>
<keyword evidence="4 6" id="KW-1015">Disulfide bond</keyword>
<dbReference type="Pfam" id="PF07645">
    <property type="entry name" value="EGF_CA"/>
    <property type="match status" value="7"/>
</dbReference>
<evidence type="ECO:0000256" key="1">
    <source>
        <dbReference type="ARBA" id="ARBA00022536"/>
    </source>
</evidence>
<keyword evidence="5" id="KW-0325">Glycoprotein</keyword>
<feature type="domain" description="EGF-like" evidence="11">
    <location>
        <begin position="1769"/>
        <end position="1811"/>
    </location>
</feature>
<dbReference type="OMA" id="CECIKPY"/>
<evidence type="ECO:0000256" key="3">
    <source>
        <dbReference type="ARBA" id="ARBA00022737"/>
    </source>
</evidence>